<dbReference type="InterPro" id="IPR023214">
    <property type="entry name" value="HAD_sf"/>
</dbReference>
<evidence type="ECO:0000313" key="3">
    <source>
        <dbReference type="Proteomes" id="UP000275777"/>
    </source>
</evidence>
<dbReference type="PRINTS" id="PR00120">
    <property type="entry name" value="HATPASE"/>
</dbReference>
<keyword evidence="2" id="KW-0378">Hydrolase</keyword>
<dbReference type="EC" id="3.6.3.-" evidence="2"/>
<organism evidence="2 3">
    <name type="scientific">Chromobacterium violaceum</name>
    <dbReference type="NCBI Taxonomy" id="536"/>
    <lineage>
        <taxon>Bacteria</taxon>
        <taxon>Pseudomonadati</taxon>
        <taxon>Pseudomonadota</taxon>
        <taxon>Betaproteobacteria</taxon>
        <taxon>Neisseriales</taxon>
        <taxon>Chromobacteriaceae</taxon>
        <taxon>Chromobacterium</taxon>
    </lineage>
</organism>
<dbReference type="Gene3D" id="3.40.50.1000">
    <property type="entry name" value="HAD superfamily/HAD-like"/>
    <property type="match status" value="1"/>
</dbReference>
<dbReference type="NCBIfam" id="TIGR01494">
    <property type="entry name" value="ATPase_P-type"/>
    <property type="match status" value="1"/>
</dbReference>
<keyword evidence="1" id="KW-0479">Metal-binding</keyword>
<dbReference type="EMBL" id="LR134182">
    <property type="protein sequence ID" value="VEB42471.1"/>
    <property type="molecule type" value="Genomic_DNA"/>
</dbReference>
<reference evidence="2 3" key="1">
    <citation type="submission" date="2018-12" db="EMBL/GenBank/DDBJ databases">
        <authorList>
            <consortium name="Pathogen Informatics"/>
        </authorList>
    </citation>
    <scope>NUCLEOTIDE SEQUENCE [LARGE SCALE GENOMIC DNA]</scope>
    <source>
        <strain evidence="2 3">NCTC9695</strain>
    </source>
</reference>
<dbReference type="Proteomes" id="UP000275777">
    <property type="component" value="Chromosome"/>
</dbReference>
<dbReference type="InterPro" id="IPR001757">
    <property type="entry name" value="P_typ_ATPase"/>
</dbReference>
<sequence>MQARFAIGDACRDDAAALMAELTRRGLAVHLLSGDGEGPVAGLAARLGITRWRSRATPEDKLAYVAALQAKGRRVLMVGDGVNDAPVLARADVSIAMGGGTDVARASGDMVLMGDRLA</sequence>
<dbReference type="GO" id="GO:0005524">
    <property type="term" value="F:ATP binding"/>
    <property type="evidence" value="ECO:0007669"/>
    <property type="project" value="InterPro"/>
</dbReference>
<proteinExistence type="predicted"/>
<evidence type="ECO:0000256" key="1">
    <source>
        <dbReference type="ARBA" id="ARBA00022723"/>
    </source>
</evidence>
<protein>
    <submittedName>
        <fullName evidence="2">Cation-transporting ATPase PacS</fullName>
        <ecNumber evidence="2">3.6.3.-</ecNumber>
    </submittedName>
</protein>
<dbReference type="PANTHER" id="PTHR46594">
    <property type="entry name" value="P-TYPE CATION-TRANSPORTING ATPASE"/>
    <property type="match status" value="1"/>
</dbReference>
<dbReference type="AlphaFoldDB" id="A0A447TC70"/>
<evidence type="ECO:0000313" key="2">
    <source>
        <dbReference type="EMBL" id="VEB42471.1"/>
    </source>
</evidence>
<name>A0A447TC70_CHRVL</name>
<dbReference type="GO" id="GO:0046872">
    <property type="term" value="F:metal ion binding"/>
    <property type="evidence" value="ECO:0007669"/>
    <property type="project" value="UniProtKB-KW"/>
</dbReference>
<dbReference type="Pfam" id="PF00702">
    <property type="entry name" value="Hydrolase"/>
    <property type="match status" value="1"/>
</dbReference>
<dbReference type="GO" id="GO:0016020">
    <property type="term" value="C:membrane"/>
    <property type="evidence" value="ECO:0007669"/>
    <property type="project" value="InterPro"/>
</dbReference>
<dbReference type="SUPFAM" id="SSF56784">
    <property type="entry name" value="HAD-like"/>
    <property type="match status" value="1"/>
</dbReference>
<dbReference type="GO" id="GO:0016887">
    <property type="term" value="F:ATP hydrolysis activity"/>
    <property type="evidence" value="ECO:0007669"/>
    <property type="project" value="InterPro"/>
</dbReference>
<dbReference type="PANTHER" id="PTHR46594:SF4">
    <property type="entry name" value="P-TYPE CATION-TRANSPORTING ATPASE"/>
    <property type="match status" value="1"/>
</dbReference>
<dbReference type="InterPro" id="IPR036412">
    <property type="entry name" value="HAD-like_sf"/>
</dbReference>
<dbReference type="PRINTS" id="PR00119">
    <property type="entry name" value="CATATPASE"/>
</dbReference>
<accession>A0A447TC70</accession>
<gene>
    <name evidence="2" type="primary">pacS</name>
    <name evidence="2" type="ORF">NCTC9695_02921</name>
</gene>